<dbReference type="EMBL" id="CP017476">
    <property type="protein sequence ID" value="AOW14635.1"/>
    <property type="molecule type" value="Genomic_DNA"/>
</dbReference>
<dbReference type="Proteomes" id="UP000185657">
    <property type="component" value="Unassembled WGS sequence"/>
</dbReference>
<sequence>MPSTLASLPRHQVISGSKFPDGFDRHGEEAKQTLARAASTSDVSTPEGDDGRRGAGAAAQQNLLVLLAPSALLGLLALLPLLALLAPIAFLGLLAILTLLIPLGLLALLAPRIFWQLFGMLGGLTHRGTNRAPVRAEQSFPRRFSPFSRPGYSF</sequence>
<dbReference type="AlphaFoldDB" id="A0A167IP50"/>
<name>A0A167IP50_9BURK</name>
<evidence type="ECO:0000256" key="1">
    <source>
        <dbReference type="SAM" id="MobiDB-lite"/>
    </source>
</evidence>
<feature type="transmembrane region" description="Helical" evidence="2">
    <location>
        <begin position="88"/>
        <end position="110"/>
    </location>
</feature>
<protein>
    <submittedName>
        <fullName evidence="3">Uncharacterized protein</fullName>
    </submittedName>
</protein>
<organism evidence="3 6">
    <name type="scientific">Hydrogenophaga crassostreae</name>
    <dbReference type="NCBI Taxonomy" id="1763535"/>
    <lineage>
        <taxon>Bacteria</taxon>
        <taxon>Pseudomonadati</taxon>
        <taxon>Pseudomonadota</taxon>
        <taxon>Betaproteobacteria</taxon>
        <taxon>Burkholderiales</taxon>
        <taxon>Comamonadaceae</taxon>
        <taxon>Hydrogenophaga</taxon>
    </lineage>
</organism>
<dbReference type="Proteomes" id="UP000185680">
    <property type="component" value="Chromosome"/>
</dbReference>
<reference evidence="4 5" key="1">
    <citation type="submission" date="2016-02" db="EMBL/GenBank/DDBJ databases">
        <title>Draft genome sequence of Hydrogenophaga sp. LPB0072.</title>
        <authorList>
            <person name="Shin S.-K."/>
            <person name="Yi H."/>
        </authorList>
    </citation>
    <scope>NUCLEOTIDE SEQUENCE [LARGE SCALE GENOMIC DNA]</scope>
    <source>
        <strain evidence="4 5">LPB0072</strain>
    </source>
</reference>
<proteinExistence type="predicted"/>
<accession>A0A167IP50</accession>
<keyword evidence="5" id="KW-1185">Reference proteome</keyword>
<keyword evidence="2" id="KW-0812">Transmembrane</keyword>
<reference evidence="3 6" key="2">
    <citation type="submission" date="2016-10" db="EMBL/GenBank/DDBJ databases">
        <title>Hydorgenophaga sp. LPB0072 isolated from gastropod.</title>
        <authorList>
            <person name="Kim E."/>
            <person name="Yi H."/>
        </authorList>
    </citation>
    <scope>NUCLEOTIDE SEQUENCE [LARGE SCALE GENOMIC DNA]</scope>
    <source>
        <strain evidence="3 6">LPB0072</strain>
    </source>
</reference>
<dbReference type="KEGG" id="hyl:LPB072_19210"/>
<feature type="transmembrane region" description="Helical" evidence="2">
    <location>
        <begin position="62"/>
        <end position="82"/>
    </location>
</feature>
<gene>
    <name evidence="3" type="ORF">LPB072_19210</name>
    <name evidence="4" type="ORF">LPB72_05340</name>
</gene>
<dbReference type="EMBL" id="LVWD01000004">
    <property type="protein sequence ID" value="OAD43268.1"/>
    <property type="molecule type" value="Genomic_DNA"/>
</dbReference>
<keyword evidence="2" id="KW-0472">Membrane</keyword>
<evidence type="ECO:0000313" key="4">
    <source>
        <dbReference type="EMBL" id="OAD43268.1"/>
    </source>
</evidence>
<evidence type="ECO:0000256" key="2">
    <source>
        <dbReference type="SAM" id="Phobius"/>
    </source>
</evidence>
<keyword evidence="2" id="KW-1133">Transmembrane helix</keyword>
<feature type="region of interest" description="Disordered" evidence="1">
    <location>
        <begin position="34"/>
        <end position="54"/>
    </location>
</feature>
<evidence type="ECO:0000313" key="6">
    <source>
        <dbReference type="Proteomes" id="UP000185680"/>
    </source>
</evidence>
<evidence type="ECO:0000313" key="3">
    <source>
        <dbReference type="EMBL" id="AOW14635.1"/>
    </source>
</evidence>
<evidence type="ECO:0000313" key="5">
    <source>
        <dbReference type="Proteomes" id="UP000185657"/>
    </source>
</evidence>